<keyword evidence="2" id="KW-0472">Membrane</keyword>
<evidence type="ECO:0000256" key="1">
    <source>
        <dbReference type="SAM" id="MobiDB-lite"/>
    </source>
</evidence>
<feature type="compositionally biased region" description="Polar residues" evidence="1">
    <location>
        <begin position="160"/>
        <end position="178"/>
    </location>
</feature>
<dbReference type="OrthoDB" id="352905at2759"/>
<keyword evidence="2" id="KW-1133">Transmembrane helix</keyword>
<dbReference type="Proteomes" id="UP000030750">
    <property type="component" value="Unassembled WGS sequence"/>
</dbReference>
<feature type="transmembrane region" description="Helical" evidence="2">
    <location>
        <begin position="49"/>
        <end position="70"/>
    </location>
</feature>
<organism evidence="3 4">
    <name type="scientific">Eimeria brunetti</name>
    <dbReference type="NCBI Taxonomy" id="51314"/>
    <lineage>
        <taxon>Eukaryota</taxon>
        <taxon>Sar</taxon>
        <taxon>Alveolata</taxon>
        <taxon>Apicomplexa</taxon>
        <taxon>Conoidasida</taxon>
        <taxon>Coccidia</taxon>
        <taxon>Eucoccidiorida</taxon>
        <taxon>Eimeriorina</taxon>
        <taxon>Eimeriidae</taxon>
        <taxon>Eimeria</taxon>
    </lineage>
</organism>
<feature type="region of interest" description="Disordered" evidence="1">
    <location>
        <begin position="117"/>
        <end position="184"/>
    </location>
</feature>
<proteinExistence type="predicted"/>
<evidence type="ECO:0008006" key="5">
    <source>
        <dbReference type="Google" id="ProtNLM"/>
    </source>
</evidence>
<evidence type="ECO:0000313" key="4">
    <source>
        <dbReference type="Proteomes" id="UP000030750"/>
    </source>
</evidence>
<dbReference type="VEuPathDB" id="ToxoDB:EBH_0040390"/>
<evidence type="ECO:0000256" key="2">
    <source>
        <dbReference type="SAM" id="Phobius"/>
    </source>
</evidence>
<reference evidence="3" key="2">
    <citation type="submission" date="2013-10" db="EMBL/GenBank/DDBJ databases">
        <authorList>
            <person name="Aslett M."/>
        </authorList>
    </citation>
    <scope>NUCLEOTIDE SEQUENCE [LARGE SCALE GENOMIC DNA]</scope>
    <source>
        <strain evidence="3">Houghton</strain>
    </source>
</reference>
<reference evidence="3" key="1">
    <citation type="submission" date="2013-10" db="EMBL/GenBank/DDBJ databases">
        <title>Genomic analysis of the causative agents of coccidiosis in chickens.</title>
        <authorList>
            <person name="Reid A.J."/>
            <person name="Blake D."/>
            <person name="Billington K."/>
            <person name="Browne H."/>
            <person name="Dunn M."/>
            <person name="Hung S."/>
            <person name="Kawahara F."/>
            <person name="Miranda-Saavedra D."/>
            <person name="Mourier T."/>
            <person name="Nagra H."/>
            <person name="Otto T.D."/>
            <person name="Rawlings N."/>
            <person name="Sanchez A."/>
            <person name="Sanders M."/>
            <person name="Subramaniam C."/>
            <person name="Tay Y."/>
            <person name="Dear P."/>
            <person name="Doerig C."/>
            <person name="Gruber A."/>
            <person name="Parkinson J."/>
            <person name="Shirley M."/>
            <person name="Wan K.L."/>
            <person name="Berriman M."/>
            <person name="Tomley F."/>
            <person name="Pain A."/>
        </authorList>
    </citation>
    <scope>NUCLEOTIDE SEQUENCE [LARGE SCALE GENOMIC DNA]</scope>
    <source>
        <strain evidence="3">Houghton</strain>
    </source>
</reference>
<feature type="region of interest" description="Disordered" evidence="1">
    <location>
        <begin position="261"/>
        <end position="297"/>
    </location>
</feature>
<dbReference type="EMBL" id="HG712685">
    <property type="protein sequence ID" value="CDJ51252.1"/>
    <property type="molecule type" value="Genomic_DNA"/>
</dbReference>
<accession>U6LLL4</accession>
<name>U6LLL4_9EIME</name>
<keyword evidence="2" id="KW-0812">Transmembrane</keyword>
<dbReference type="AlphaFoldDB" id="U6LLL4"/>
<protein>
    <recommendedName>
        <fullName evidence="5">Transmembrane protein</fullName>
    </recommendedName>
</protein>
<feature type="compositionally biased region" description="Low complexity" evidence="1">
    <location>
        <begin position="261"/>
        <end position="279"/>
    </location>
</feature>
<evidence type="ECO:0000313" key="3">
    <source>
        <dbReference type="EMBL" id="CDJ51252.1"/>
    </source>
</evidence>
<gene>
    <name evidence="3" type="ORF">EBH_0040390</name>
</gene>
<keyword evidence="4" id="KW-1185">Reference proteome</keyword>
<sequence>MEADHRRDPFLGALVSQAAEAVGTSFTSYNRSTSSRRARLRRSHSRGHAWELVFLSAVASIAAVALLISMCSRSRMRSHALHYRDRRLSANGSPKDEFQFTCGEDLYEEEVWMVSDDGDSDADQPLQKKPRLVEEAGEGSESTKSFEDSRAAGRGLGVTTGPQAEGSSQDYSAPLRSSKSPREVQWNQHELEAAAALFELRLGRHFKVSVGQLSGPGGRTIYLQQSAPESETQSQRRTKLAGETITLARFVDIAETSAGSAQKASGASAARVVPSAAGPADGGPPGTSSVNGPSHEVEHPFFRLPRGRDVKDSGGNVLLLLFLTLLEASIC</sequence>